<name>A0ABX0LLW8_9BURK</name>
<organism evidence="2 3">
    <name type="scientific">Massilia rubra</name>
    <dbReference type="NCBI Taxonomy" id="2607910"/>
    <lineage>
        <taxon>Bacteria</taxon>
        <taxon>Pseudomonadati</taxon>
        <taxon>Pseudomonadota</taxon>
        <taxon>Betaproteobacteria</taxon>
        <taxon>Burkholderiales</taxon>
        <taxon>Oxalobacteraceae</taxon>
        <taxon>Telluria group</taxon>
        <taxon>Massilia</taxon>
    </lineage>
</organism>
<dbReference type="InterPro" id="IPR052340">
    <property type="entry name" value="RNase_Y/CdgJ"/>
</dbReference>
<dbReference type="Gene3D" id="1.10.3210.10">
    <property type="entry name" value="Hypothetical protein af1432"/>
    <property type="match status" value="1"/>
</dbReference>
<evidence type="ECO:0000259" key="1">
    <source>
        <dbReference type="PROSITE" id="PS51833"/>
    </source>
</evidence>
<dbReference type="SUPFAM" id="SSF109604">
    <property type="entry name" value="HD-domain/PDEase-like"/>
    <property type="match status" value="1"/>
</dbReference>
<dbReference type="RefSeq" id="WP_167225932.1">
    <property type="nucleotide sequence ID" value="NZ_VUYU01000009.1"/>
</dbReference>
<accession>A0ABX0LLW8</accession>
<dbReference type="PROSITE" id="PS51833">
    <property type="entry name" value="HDOD"/>
    <property type="match status" value="1"/>
</dbReference>
<dbReference type="InterPro" id="IPR013976">
    <property type="entry name" value="HDOD"/>
</dbReference>
<protein>
    <submittedName>
        <fullName evidence="2">HDOD domain-containing protein</fullName>
    </submittedName>
</protein>
<dbReference type="PANTHER" id="PTHR33525:SF4">
    <property type="entry name" value="CYCLIC DI-GMP PHOSPHODIESTERASE CDGJ"/>
    <property type="match status" value="1"/>
</dbReference>
<dbReference type="EMBL" id="VUYU01000009">
    <property type="protein sequence ID" value="NHZ35004.1"/>
    <property type="molecule type" value="Genomic_DNA"/>
</dbReference>
<keyword evidence="3" id="KW-1185">Reference proteome</keyword>
<evidence type="ECO:0000313" key="2">
    <source>
        <dbReference type="EMBL" id="NHZ35004.1"/>
    </source>
</evidence>
<sequence length="341" mass="36358">MDLLPPTISIPMTCSSPAPLLVFRVLADRRGLPSGLLIEAGAAMGEAHLASALVDDLGALCRDFPCLYRPGADPRLAAALAGHGWSALAERTLFRAGERFTSMPLPPEARWIDGDWCLGAPAKVLASQAASRTLALQLVQLVAADADTHEIEALLRLDPTMSYQLLRLVNSLGMGAVRRITSFGQALLILGRQQLRRWLNLMLFAAQKGDIRSPMLLARVAVRARALELLARTRGLDKLTQEQAFMTGMFSLLGILFGLPLASLLAPLSISEAVQGALLHHDGELGALLALVELAEQGEPDALAPPLAALQIAADDFNSANLEAHRWMLAALRDSGASGHG</sequence>
<dbReference type="Pfam" id="PF08668">
    <property type="entry name" value="HDOD"/>
    <property type="match status" value="1"/>
</dbReference>
<feature type="domain" description="HDOD" evidence="1">
    <location>
        <begin position="128"/>
        <end position="316"/>
    </location>
</feature>
<proteinExistence type="predicted"/>
<dbReference type="Proteomes" id="UP000785613">
    <property type="component" value="Unassembled WGS sequence"/>
</dbReference>
<gene>
    <name evidence="2" type="ORF">F0185_15625</name>
</gene>
<comment type="caution">
    <text evidence="2">The sequence shown here is derived from an EMBL/GenBank/DDBJ whole genome shotgun (WGS) entry which is preliminary data.</text>
</comment>
<evidence type="ECO:0000313" key="3">
    <source>
        <dbReference type="Proteomes" id="UP000785613"/>
    </source>
</evidence>
<dbReference type="PANTHER" id="PTHR33525">
    <property type="match status" value="1"/>
</dbReference>
<reference evidence="2 3" key="1">
    <citation type="submission" date="2019-09" db="EMBL/GenBank/DDBJ databases">
        <title>Taxonomy of Antarctic Massilia spp.: description of Massilia rubra sp. nov., Massilia aquatica sp. nov., Massilia mucilaginosa sp. nov., Massilia frigida sp. nov. isolated from streams, lakes and regoliths.</title>
        <authorList>
            <person name="Holochova P."/>
            <person name="Sedlacek I."/>
            <person name="Kralova S."/>
            <person name="Maslanova I."/>
            <person name="Busse H.-J."/>
            <person name="Stankova E."/>
            <person name="Vrbovska V."/>
            <person name="Kovarovic V."/>
            <person name="Bartak M."/>
            <person name="Svec P."/>
            <person name="Pantucek R."/>
        </authorList>
    </citation>
    <scope>NUCLEOTIDE SEQUENCE [LARGE SCALE GENOMIC DNA]</scope>
    <source>
        <strain evidence="2 3">CCM 8692</strain>
    </source>
</reference>